<evidence type="ECO:0000313" key="3">
    <source>
        <dbReference type="Proteomes" id="UP000437017"/>
    </source>
</evidence>
<feature type="non-terminal residue" evidence="2">
    <location>
        <position position="1"/>
    </location>
</feature>
<accession>A0A6A1Q7H8</accession>
<protein>
    <submittedName>
        <fullName evidence="2">Uncharacterized protein</fullName>
    </submittedName>
</protein>
<evidence type="ECO:0000256" key="1">
    <source>
        <dbReference type="SAM" id="MobiDB-lite"/>
    </source>
</evidence>
<proteinExistence type="predicted"/>
<dbReference type="Proteomes" id="UP000437017">
    <property type="component" value="Unassembled WGS sequence"/>
</dbReference>
<feature type="non-terminal residue" evidence="2">
    <location>
        <position position="80"/>
    </location>
</feature>
<organism evidence="2 3">
    <name type="scientific">Balaenoptera physalus</name>
    <name type="common">Fin whale</name>
    <name type="synonym">Balaena physalus</name>
    <dbReference type="NCBI Taxonomy" id="9770"/>
    <lineage>
        <taxon>Eukaryota</taxon>
        <taxon>Metazoa</taxon>
        <taxon>Chordata</taxon>
        <taxon>Craniata</taxon>
        <taxon>Vertebrata</taxon>
        <taxon>Euteleostomi</taxon>
        <taxon>Mammalia</taxon>
        <taxon>Eutheria</taxon>
        <taxon>Laurasiatheria</taxon>
        <taxon>Artiodactyla</taxon>
        <taxon>Whippomorpha</taxon>
        <taxon>Cetacea</taxon>
        <taxon>Mysticeti</taxon>
        <taxon>Balaenopteridae</taxon>
        <taxon>Balaenoptera</taxon>
    </lineage>
</organism>
<feature type="region of interest" description="Disordered" evidence="1">
    <location>
        <begin position="1"/>
        <end position="80"/>
    </location>
</feature>
<reference evidence="2 3" key="1">
    <citation type="journal article" date="2019" name="PLoS ONE">
        <title>Genomic analyses reveal an absence of contemporary introgressive admixture between fin whales and blue whales, despite known hybrids.</title>
        <authorList>
            <person name="Westbury M.V."/>
            <person name="Petersen B."/>
            <person name="Lorenzen E.D."/>
        </authorList>
    </citation>
    <scope>NUCLEOTIDE SEQUENCE [LARGE SCALE GENOMIC DNA]</scope>
    <source>
        <strain evidence="2">FinWhale-01</strain>
    </source>
</reference>
<evidence type="ECO:0000313" key="2">
    <source>
        <dbReference type="EMBL" id="KAB0404382.1"/>
    </source>
</evidence>
<feature type="compositionally biased region" description="Basic and acidic residues" evidence="1">
    <location>
        <begin position="55"/>
        <end position="65"/>
    </location>
</feature>
<keyword evidence="3" id="KW-1185">Reference proteome</keyword>
<dbReference type="EMBL" id="SGJD01000603">
    <property type="protein sequence ID" value="KAB0404382.1"/>
    <property type="molecule type" value="Genomic_DNA"/>
</dbReference>
<dbReference type="AlphaFoldDB" id="A0A6A1Q7H8"/>
<sequence>EHRERHERTPGGPTHCGDQSNSELQSDGSQAPGRGPAALPERGMLLEPPVPPAARVHEQGGEFLHHTGPAETSTLRRRQV</sequence>
<feature type="compositionally biased region" description="Polar residues" evidence="1">
    <location>
        <begin position="17"/>
        <end position="29"/>
    </location>
</feature>
<name>A0A6A1Q7H8_BALPH</name>
<gene>
    <name evidence="2" type="ORF">E2I00_011312</name>
</gene>
<comment type="caution">
    <text evidence="2">The sequence shown here is derived from an EMBL/GenBank/DDBJ whole genome shotgun (WGS) entry which is preliminary data.</text>
</comment>